<gene>
    <name evidence="1" type="ORF">CTI12_AA299840</name>
</gene>
<dbReference type="STRING" id="35608.A0A2U1MAG6"/>
<proteinExistence type="predicted"/>
<keyword evidence="1" id="KW-0012">Acyltransferase</keyword>
<dbReference type="AlphaFoldDB" id="A0A2U1MAG6"/>
<keyword evidence="1" id="KW-0808">Transferase</keyword>
<keyword evidence="2" id="KW-1185">Reference proteome</keyword>
<organism evidence="1 2">
    <name type="scientific">Artemisia annua</name>
    <name type="common">Sweet wormwood</name>
    <dbReference type="NCBI Taxonomy" id="35608"/>
    <lineage>
        <taxon>Eukaryota</taxon>
        <taxon>Viridiplantae</taxon>
        <taxon>Streptophyta</taxon>
        <taxon>Embryophyta</taxon>
        <taxon>Tracheophyta</taxon>
        <taxon>Spermatophyta</taxon>
        <taxon>Magnoliopsida</taxon>
        <taxon>eudicotyledons</taxon>
        <taxon>Gunneridae</taxon>
        <taxon>Pentapetalae</taxon>
        <taxon>asterids</taxon>
        <taxon>campanulids</taxon>
        <taxon>Asterales</taxon>
        <taxon>Asteraceae</taxon>
        <taxon>Asteroideae</taxon>
        <taxon>Anthemideae</taxon>
        <taxon>Artemisiinae</taxon>
        <taxon>Artemisia</taxon>
    </lineage>
</organism>
<dbReference type="OrthoDB" id="10250282at2759"/>
<name>A0A2U1MAG6_ARTAN</name>
<comment type="caution">
    <text evidence="1">The sequence shown here is derived from an EMBL/GenBank/DDBJ whole genome shotgun (WGS) entry which is preliminary data.</text>
</comment>
<dbReference type="GO" id="GO:0016746">
    <property type="term" value="F:acyltransferase activity"/>
    <property type="evidence" value="ECO:0007669"/>
    <property type="project" value="UniProtKB-KW"/>
</dbReference>
<protein>
    <submittedName>
        <fullName evidence="1">Nitrilase/cyanide hydratase and apolipoprotein N-acyltransferase family protein</fullName>
    </submittedName>
</protein>
<keyword evidence="1" id="KW-0449">Lipoprotein</keyword>
<sequence length="129" mass="14340">MASSFSPEKARVPPAVDLPLPPISKFKIEYVNCLLTADKKRYAHARLAIEELLEKVPSLLFPAERYGSVHNAMRVSLSMLKDLNAGVDSSLHSKLSEVARSLKITHKLVGSIQKMRGQAVQYLLRVLNT</sequence>
<accession>A0A2U1MAG6</accession>
<evidence type="ECO:0000313" key="2">
    <source>
        <dbReference type="Proteomes" id="UP000245207"/>
    </source>
</evidence>
<evidence type="ECO:0000313" key="1">
    <source>
        <dbReference type="EMBL" id="PWA58206.1"/>
    </source>
</evidence>
<dbReference type="Proteomes" id="UP000245207">
    <property type="component" value="Unassembled WGS sequence"/>
</dbReference>
<dbReference type="EMBL" id="PKPP01005963">
    <property type="protein sequence ID" value="PWA58206.1"/>
    <property type="molecule type" value="Genomic_DNA"/>
</dbReference>
<reference evidence="1 2" key="1">
    <citation type="journal article" date="2018" name="Mol. Plant">
        <title>The genome of Artemisia annua provides insight into the evolution of Asteraceae family and artemisinin biosynthesis.</title>
        <authorList>
            <person name="Shen Q."/>
            <person name="Zhang L."/>
            <person name="Liao Z."/>
            <person name="Wang S."/>
            <person name="Yan T."/>
            <person name="Shi P."/>
            <person name="Liu M."/>
            <person name="Fu X."/>
            <person name="Pan Q."/>
            <person name="Wang Y."/>
            <person name="Lv Z."/>
            <person name="Lu X."/>
            <person name="Zhang F."/>
            <person name="Jiang W."/>
            <person name="Ma Y."/>
            <person name="Chen M."/>
            <person name="Hao X."/>
            <person name="Li L."/>
            <person name="Tang Y."/>
            <person name="Lv G."/>
            <person name="Zhou Y."/>
            <person name="Sun X."/>
            <person name="Brodelius P.E."/>
            <person name="Rose J.K.C."/>
            <person name="Tang K."/>
        </authorList>
    </citation>
    <scope>NUCLEOTIDE SEQUENCE [LARGE SCALE GENOMIC DNA]</scope>
    <source>
        <strain evidence="2">cv. Huhao1</strain>
        <tissue evidence="1">Leaf</tissue>
    </source>
</reference>